<dbReference type="Proteomes" id="UP000823388">
    <property type="component" value="Chromosome 8N"/>
</dbReference>
<organism evidence="1 2">
    <name type="scientific">Panicum virgatum</name>
    <name type="common">Blackwell switchgrass</name>
    <dbReference type="NCBI Taxonomy" id="38727"/>
    <lineage>
        <taxon>Eukaryota</taxon>
        <taxon>Viridiplantae</taxon>
        <taxon>Streptophyta</taxon>
        <taxon>Embryophyta</taxon>
        <taxon>Tracheophyta</taxon>
        <taxon>Spermatophyta</taxon>
        <taxon>Magnoliopsida</taxon>
        <taxon>Liliopsida</taxon>
        <taxon>Poales</taxon>
        <taxon>Poaceae</taxon>
        <taxon>PACMAD clade</taxon>
        <taxon>Panicoideae</taxon>
        <taxon>Panicodae</taxon>
        <taxon>Paniceae</taxon>
        <taxon>Panicinae</taxon>
        <taxon>Panicum</taxon>
        <taxon>Panicum sect. Hiantes</taxon>
    </lineage>
</organism>
<evidence type="ECO:0000313" key="2">
    <source>
        <dbReference type="Proteomes" id="UP000823388"/>
    </source>
</evidence>
<reference evidence="1" key="1">
    <citation type="submission" date="2020-05" db="EMBL/GenBank/DDBJ databases">
        <title>WGS assembly of Panicum virgatum.</title>
        <authorList>
            <person name="Lovell J.T."/>
            <person name="Jenkins J."/>
            <person name="Shu S."/>
            <person name="Juenger T.E."/>
            <person name="Schmutz J."/>
        </authorList>
    </citation>
    <scope>NUCLEOTIDE SEQUENCE</scope>
    <source>
        <strain evidence="1">AP13</strain>
    </source>
</reference>
<protein>
    <submittedName>
        <fullName evidence="1">Uncharacterized protein</fullName>
    </submittedName>
</protein>
<gene>
    <name evidence="1" type="ORF">PVAP13_8NG334100</name>
</gene>
<dbReference type="AlphaFoldDB" id="A0A8T0PFB0"/>
<sequence length="116" mass="14302">MWNVLLQLWHFVRKLEKRFFYIYEFQFTMLQLVIHSTNKSCPLCAETSRIGSHWEYWMDSFWMNWKTYVLCSHTVILRVNSLAMSLLFLMRCNLWLQRNEYRRSWPGLRARPRTGS</sequence>
<evidence type="ECO:0000313" key="1">
    <source>
        <dbReference type="EMBL" id="KAG2558872.1"/>
    </source>
</evidence>
<proteinExistence type="predicted"/>
<name>A0A8T0PFB0_PANVG</name>
<keyword evidence="2" id="KW-1185">Reference proteome</keyword>
<comment type="caution">
    <text evidence="1">The sequence shown here is derived from an EMBL/GenBank/DDBJ whole genome shotgun (WGS) entry which is preliminary data.</text>
</comment>
<accession>A0A8T0PFB0</accession>
<dbReference type="EMBL" id="CM029052">
    <property type="protein sequence ID" value="KAG2558872.1"/>
    <property type="molecule type" value="Genomic_DNA"/>
</dbReference>